<dbReference type="SUPFAM" id="SSF69322">
    <property type="entry name" value="Tricorn protease domain 2"/>
    <property type="match status" value="1"/>
</dbReference>
<dbReference type="Gene3D" id="3.40.50.10140">
    <property type="entry name" value="Toll/interleukin-1 receptor homology (TIR) domain"/>
    <property type="match status" value="1"/>
</dbReference>
<dbReference type="SUPFAM" id="SSF63829">
    <property type="entry name" value="Calcium-dependent phosphotriesterase"/>
    <property type="match status" value="1"/>
</dbReference>
<proteinExistence type="predicted"/>
<evidence type="ECO:0000313" key="4">
    <source>
        <dbReference type="Proteomes" id="UP000192330"/>
    </source>
</evidence>
<dbReference type="RefSeq" id="WP_084353867.1">
    <property type="nucleotide sequence ID" value="NZ_FWYD01000016.1"/>
</dbReference>
<dbReference type="SUPFAM" id="SSF48452">
    <property type="entry name" value="TPR-like"/>
    <property type="match status" value="1"/>
</dbReference>
<keyword evidence="1" id="KW-0472">Membrane</keyword>
<keyword evidence="1" id="KW-0812">Transmembrane</keyword>
<evidence type="ECO:0000256" key="1">
    <source>
        <dbReference type="SAM" id="Phobius"/>
    </source>
</evidence>
<sequence length="1503" mass="162070">MFRAFKADISDKQPERRLNVFVCYARVETKIADDIVAYLESHDFDVRIDRRDLPYGEKWWGEIAEMIHACDTVVWLVSAASIESKWCLRELGEAERRGKRLLPVRIVEVPPEGMPPSIGEFHVLPAEGRFSLSSHGETLLAALRANQAWLKELTRLQDRAKEWRQRNRSSAVLLRGTSLRAAEAWRDAAGGQDVAPTAETLDYILESRRASTRRLTVFATVAGVIGAAAIILSLSLQLARSRANEQTEIAKLQRDASRAQFAATQDPAAGLALAVDVSARAEAIYAPDPPPAEIRSVLPSVADAAREMPRLRGQFDGQYANVVRLHPDPDGEDRLLIVMTEMVLVTDFDGRPLAPPLNAHGPSGVAFANDARWMKRAKEDLVVVGSGSLQGADRKSLGIGVSLFDSDGRLVGQALTDHPHPIMAVLPLDAQGTILAGDSQGSLYLVDTADFSHRRVLAGSGRAVTDIVREGNDWSYTVAVAFGDTVDTRQILVPERVGRTPRSEEGVARSVTAALGDSRLEVGLVGWEPGDGVSCVIPTTRSEEGRTDAFLVCDQDGPPEFVPSTIFDGAGTFGKVRPVAVASGVTAATACRHGNLLAVGDGAGSIHVFQSDGVRVTARLRHGTGPVAALAFTPDCAILMSATSQGSDIRRWDLADVADLGSRLYDAFETVVEMQAADGGERLLVLYGNRGPTAHVEIFDHEDVAYTSLYRHAMDVDRDMPLSAALSPDGTHFAFSADGRVTVMTVTGQTLWSAGFAAESLAFSADGQTLLGTGATGTTLWPLASGAGEDARKARTLREDQVGPGATALQLPQEAREFAAFALADRNLTLSFHDETGALIGRTKPLTLRGASYDASAIQDVGLAAQVSALFRSQLVSLRWDAANRSFLAIVSAQQFASAGSQQRGSRIFRIDPETFEMSPVHEIRVDGLGLEDRRVVAATDVVAGTIGLVLQLGSGAMPGTVLQIVETDDFRQLTRFAVPMDGSSATTPIMAWSAPDGSFHVGLDSGTVIDRSFQPQALREVATGRLQLMVREAEYDRLLVEATALRNSGDTAGALEASRRATELLPHVSIPWLNIGNWSCHPPTGRGDCDAADTAFSSAIDAVPLQPLAHLQRGKLRFFGGSYEAALADFEIASRIQTGLPTIEAGRASLGGWEQFADMIRGLHAGMINEPKAFRAYALSHLERWAEAESAYQELAQTGTPSLRDREFRARALYKLGRSSEALSETRALLAALSDGAAYSNLDGFTDKLKQDADRNRFACQVVQQGLRFASEASAPRQDVVSLVDIGLDACSAILRDAPEDADAARVALVALRDAAQRFNYPVTLDETLLDSPGEVLDRLIAEQDREALAEFREAYSRHPVSAKAGLALARLRAVGGNNDAVGRDIAGVWLNDAGKPKLEIVVDEQGLQLWTNADPDHPFAEIGQVVARTRRTEQGSDWPFMGEHIWIGESKTTWGAEGALVAAIIDDSTLFYAYLDSKFKAGWTLKKSNGAWQSTIRRSGR</sequence>
<dbReference type="Proteomes" id="UP000192330">
    <property type="component" value="Unassembled WGS sequence"/>
</dbReference>
<dbReference type="PANTHER" id="PTHR19879:SF9">
    <property type="entry name" value="TRANSCRIPTION INITIATION FACTOR TFIID SUBUNIT 5"/>
    <property type="match status" value="1"/>
</dbReference>
<protein>
    <submittedName>
        <fullName evidence="3">TIR domain-containing protein</fullName>
    </submittedName>
</protein>
<dbReference type="SMART" id="SM00255">
    <property type="entry name" value="TIR"/>
    <property type="match status" value="1"/>
</dbReference>
<dbReference type="PANTHER" id="PTHR19879">
    <property type="entry name" value="TRANSCRIPTION INITIATION FACTOR TFIID"/>
    <property type="match status" value="1"/>
</dbReference>
<reference evidence="3 4" key="1">
    <citation type="submission" date="2017-04" db="EMBL/GenBank/DDBJ databases">
        <authorList>
            <person name="Afonso C.L."/>
            <person name="Miller P.J."/>
            <person name="Scott M.A."/>
            <person name="Spackman E."/>
            <person name="Goraichik I."/>
            <person name="Dimitrov K.M."/>
            <person name="Suarez D.L."/>
            <person name="Swayne D.E."/>
        </authorList>
    </citation>
    <scope>NUCLEOTIDE SEQUENCE [LARGE SCALE GENOMIC DNA]</scope>
    <source>
        <strain evidence="3 4">CGMCC 1.12644</strain>
    </source>
</reference>
<evidence type="ECO:0000259" key="2">
    <source>
        <dbReference type="PROSITE" id="PS50104"/>
    </source>
</evidence>
<dbReference type="Gene3D" id="2.130.10.10">
    <property type="entry name" value="YVTN repeat-like/Quinoprotein amine dehydrogenase"/>
    <property type="match status" value="2"/>
</dbReference>
<dbReference type="Pfam" id="PF13676">
    <property type="entry name" value="TIR_2"/>
    <property type="match status" value="1"/>
</dbReference>
<keyword evidence="1" id="KW-1133">Transmembrane helix</keyword>
<dbReference type="InterPro" id="IPR035897">
    <property type="entry name" value="Toll_tir_struct_dom_sf"/>
</dbReference>
<keyword evidence="4" id="KW-1185">Reference proteome</keyword>
<dbReference type="SUPFAM" id="SSF52200">
    <property type="entry name" value="Toll/Interleukin receptor TIR domain"/>
    <property type="match status" value="1"/>
</dbReference>
<organism evidence="3 4">
    <name type="scientific">Primorskyibacter flagellatus</name>
    <dbReference type="NCBI Taxonomy" id="1387277"/>
    <lineage>
        <taxon>Bacteria</taxon>
        <taxon>Pseudomonadati</taxon>
        <taxon>Pseudomonadota</taxon>
        <taxon>Alphaproteobacteria</taxon>
        <taxon>Rhodobacterales</taxon>
        <taxon>Roseobacteraceae</taxon>
        <taxon>Primorskyibacter</taxon>
    </lineage>
</organism>
<dbReference type="Gene3D" id="1.25.40.10">
    <property type="entry name" value="Tetratricopeptide repeat domain"/>
    <property type="match status" value="1"/>
</dbReference>
<gene>
    <name evidence="3" type="ORF">SAMN06295998_11626</name>
</gene>
<dbReference type="InterPro" id="IPR011990">
    <property type="entry name" value="TPR-like_helical_dom_sf"/>
</dbReference>
<dbReference type="InterPro" id="IPR015943">
    <property type="entry name" value="WD40/YVTN_repeat-like_dom_sf"/>
</dbReference>
<dbReference type="EMBL" id="FWYD01000016">
    <property type="protein sequence ID" value="SMC98976.1"/>
    <property type="molecule type" value="Genomic_DNA"/>
</dbReference>
<feature type="domain" description="TIR" evidence="2">
    <location>
        <begin position="16"/>
        <end position="183"/>
    </location>
</feature>
<name>A0A1W2DPI6_9RHOB</name>
<dbReference type="STRING" id="1387277.SAMN06295998_11626"/>
<feature type="transmembrane region" description="Helical" evidence="1">
    <location>
        <begin position="215"/>
        <end position="236"/>
    </location>
</feature>
<dbReference type="PROSITE" id="PS50104">
    <property type="entry name" value="TIR"/>
    <property type="match status" value="1"/>
</dbReference>
<dbReference type="OrthoDB" id="7055795at2"/>
<dbReference type="InterPro" id="IPR000157">
    <property type="entry name" value="TIR_dom"/>
</dbReference>
<dbReference type="InterPro" id="IPR001680">
    <property type="entry name" value="WD40_rpt"/>
</dbReference>
<dbReference type="SMART" id="SM00320">
    <property type="entry name" value="WD40"/>
    <property type="match status" value="4"/>
</dbReference>
<evidence type="ECO:0000313" key="3">
    <source>
        <dbReference type="EMBL" id="SMC98976.1"/>
    </source>
</evidence>
<dbReference type="GO" id="GO:0007165">
    <property type="term" value="P:signal transduction"/>
    <property type="evidence" value="ECO:0007669"/>
    <property type="project" value="InterPro"/>
</dbReference>
<accession>A0A1W2DPI6</accession>